<name>A0ABW0SSR5_9GAMM</name>
<protein>
    <submittedName>
        <fullName evidence="1">Uncharacterized protein</fullName>
    </submittedName>
</protein>
<gene>
    <name evidence="1" type="ORF">ACFPPB_02890</name>
</gene>
<comment type="caution">
    <text evidence="1">The sequence shown here is derived from an EMBL/GenBank/DDBJ whole genome shotgun (WGS) entry which is preliminary data.</text>
</comment>
<dbReference type="EMBL" id="JBHSNG010000002">
    <property type="protein sequence ID" value="MFC5580067.1"/>
    <property type="molecule type" value="Genomic_DNA"/>
</dbReference>
<dbReference type="RefSeq" id="WP_377324221.1">
    <property type="nucleotide sequence ID" value="NZ_JBHSNG010000002.1"/>
</dbReference>
<reference evidence="2" key="1">
    <citation type="journal article" date="2019" name="Int. J. Syst. Evol. Microbiol.">
        <title>The Global Catalogue of Microorganisms (GCM) 10K type strain sequencing project: providing services to taxonomists for standard genome sequencing and annotation.</title>
        <authorList>
            <consortium name="The Broad Institute Genomics Platform"/>
            <consortium name="The Broad Institute Genome Sequencing Center for Infectious Disease"/>
            <person name="Wu L."/>
            <person name="Ma J."/>
        </authorList>
    </citation>
    <scope>NUCLEOTIDE SEQUENCE [LARGE SCALE GENOMIC DNA]</scope>
    <source>
        <strain evidence="2">CGMCC 1.13587</strain>
    </source>
</reference>
<proteinExistence type="predicted"/>
<evidence type="ECO:0000313" key="1">
    <source>
        <dbReference type="EMBL" id="MFC5580067.1"/>
    </source>
</evidence>
<organism evidence="1 2">
    <name type="scientific">Rhodanobacter terrae</name>
    <dbReference type="NCBI Taxonomy" id="418647"/>
    <lineage>
        <taxon>Bacteria</taxon>
        <taxon>Pseudomonadati</taxon>
        <taxon>Pseudomonadota</taxon>
        <taxon>Gammaproteobacteria</taxon>
        <taxon>Lysobacterales</taxon>
        <taxon>Rhodanobacteraceae</taxon>
        <taxon>Rhodanobacter</taxon>
    </lineage>
</organism>
<keyword evidence="2" id="KW-1185">Reference proteome</keyword>
<dbReference type="Proteomes" id="UP001596111">
    <property type="component" value="Unassembled WGS sequence"/>
</dbReference>
<sequence>MEKLLEEMQTPSTTVTVTLLSDPHDIPYPDGAQAVKNTEVTVATRYRARCTGIGCIAEIGDKVFLVSDSFAPCVPIIVFNANGAWLAHSFGLSGVDQVRKVAIAHNDCDIIISKKHARSAQIARAIFEQLGEFSVQLLDVDISGTIGVVVSAVSKTILVYRQT</sequence>
<accession>A0ABW0SSR5</accession>
<evidence type="ECO:0000313" key="2">
    <source>
        <dbReference type="Proteomes" id="UP001596111"/>
    </source>
</evidence>